<dbReference type="PANTHER" id="PTHR35391:SF7">
    <property type="entry name" value="C2H2-TYPE DOMAIN-CONTAINING PROTEIN"/>
    <property type="match status" value="1"/>
</dbReference>
<dbReference type="AlphaFoldDB" id="A0A6A5ZHZ9"/>
<feature type="compositionally biased region" description="Low complexity" evidence="1">
    <location>
        <begin position="137"/>
        <end position="146"/>
    </location>
</feature>
<dbReference type="Pfam" id="PF26082">
    <property type="entry name" value="zf-C2H2_AcuF"/>
    <property type="match status" value="1"/>
</dbReference>
<accession>A0A6A5ZHZ9</accession>
<evidence type="ECO:0000313" key="3">
    <source>
        <dbReference type="EMBL" id="KAF2118796.1"/>
    </source>
</evidence>
<feature type="region of interest" description="Disordered" evidence="1">
    <location>
        <begin position="106"/>
        <end position="182"/>
    </location>
</feature>
<evidence type="ECO:0000259" key="2">
    <source>
        <dbReference type="Pfam" id="PF26082"/>
    </source>
</evidence>
<feature type="compositionally biased region" description="Acidic residues" evidence="1">
    <location>
        <begin position="126"/>
        <end position="136"/>
    </location>
</feature>
<feature type="compositionally biased region" description="Basic and acidic residues" evidence="1">
    <location>
        <begin position="579"/>
        <end position="588"/>
    </location>
</feature>
<feature type="compositionally biased region" description="Basic and acidic residues" evidence="1">
    <location>
        <begin position="552"/>
        <end position="561"/>
    </location>
</feature>
<reference evidence="3" key="1">
    <citation type="journal article" date="2020" name="Stud. Mycol.">
        <title>101 Dothideomycetes genomes: a test case for predicting lifestyles and emergence of pathogens.</title>
        <authorList>
            <person name="Haridas S."/>
            <person name="Albert R."/>
            <person name="Binder M."/>
            <person name="Bloem J."/>
            <person name="Labutti K."/>
            <person name="Salamov A."/>
            <person name="Andreopoulos B."/>
            <person name="Baker S."/>
            <person name="Barry K."/>
            <person name="Bills G."/>
            <person name="Bluhm B."/>
            <person name="Cannon C."/>
            <person name="Castanera R."/>
            <person name="Culley D."/>
            <person name="Daum C."/>
            <person name="Ezra D."/>
            <person name="Gonzalez J."/>
            <person name="Henrissat B."/>
            <person name="Kuo A."/>
            <person name="Liang C."/>
            <person name="Lipzen A."/>
            <person name="Lutzoni F."/>
            <person name="Magnuson J."/>
            <person name="Mondo S."/>
            <person name="Nolan M."/>
            <person name="Ohm R."/>
            <person name="Pangilinan J."/>
            <person name="Park H.-J."/>
            <person name="Ramirez L."/>
            <person name="Alfaro M."/>
            <person name="Sun H."/>
            <person name="Tritt A."/>
            <person name="Yoshinaga Y."/>
            <person name="Zwiers L.-H."/>
            <person name="Turgeon B."/>
            <person name="Goodwin S."/>
            <person name="Spatafora J."/>
            <person name="Crous P."/>
            <person name="Grigoriev I."/>
        </authorList>
    </citation>
    <scope>NUCLEOTIDE SEQUENCE</scope>
    <source>
        <strain evidence="3">CBS 627.86</strain>
    </source>
</reference>
<dbReference type="EMBL" id="ML977316">
    <property type="protein sequence ID" value="KAF2118796.1"/>
    <property type="molecule type" value="Genomic_DNA"/>
</dbReference>
<feature type="compositionally biased region" description="Low complexity" evidence="1">
    <location>
        <begin position="563"/>
        <end position="575"/>
    </location>
</feature>
<feature type="domain" description="Oxidoreductase acuF-like C2H2 type zinc-finger" evidence="2">
    <location>
        <begin position="394"/>
        <end position="419"/>
    </location>
</feature>
<dbReference type="OrthoDB" id="20872at2759"/>
<protein>
    <recommendedName>
        <fullName evidence="2">Oxidoreductase acuF-like C2H2 type zinc-finger domain-containing protein</fullName>
    </recommendedName>
</protein>
<feature type="compositionally biased region" description="Acidic residues" evidence="1">
    <location>
        <begin position="108"/>
        <end position="117"/>
    </location>
</feature>
<proteinExistence type="predicted"/>
<feature type="region of interest" description="Disordered" evidence="1">
    <location>
        <begin position="536"/>
        <end position="598"/>
    </location>
</feature>
<evidence type="ECO:0000256" key="1">
    <source>
        <dbReference type="SAM" id="MobiDB-lite"/>
    </source>
</evidence>
<sequence length="823" mass="93921">MTALISDAHARCYLAFEGLIHILGNPARDYRFDLSSTEAQEIFDRYAIWAGNVGAAHSGRRYEISLDYRLREASFYRSQVMTILSNLESRIQDVASLLRNERKPFEEQILDSDEENSDIATSTVVGEEEDESEDSPWDISSDSSGEWDTPPKPRSMSTSEGQGPSELIPNKSNQPPVSDMMKLAKPPTAEMPRLLESIKFNVSCLYRLPIRKPAPLDRIKHSTTHDLSMYQHLDVMYVRDKFPHLDVAVATRLGKLITRRRQILYYREAHKQSLETARVQPKSVSKRTIGSTSLIVQAIPDSQHSSLDDQPTPSQLALSQAASSQYTLRTKATTLRLGGLDSTIPSSEIDVAALYAPSIAESKSSMASSFAGKYLNVEIPSRPSDEDGQELDMFECPYCLTTKIINSSHKWKKHVFDDIQPYVCTFSDCELYDHFFDNRDDWYNHESQHHRTNWHCNADGHEGFEAEPDFLDHMRTIHKTDFVDSKFPFVKDHFRHPSRNIEGTCNLCMQYSKKLRSHVSRHLQQMALFALPRVNQTDGSGKAERNSTTSRVDVDYNEERANSYSDRSSSSSEGSKGNLTEEGKDYPRDNSSIDEEYGTEDIPDIVEATWDGITDKFSKARERSWRPLTVMIWELDWSVSARIKNRVRNLGCEVLCASGEKEVGDILDGSRQLDILFVPRAFRALRDEVSMGHDKAFPEPKLVLVDHDFDLLTPEKEYFDGILGRPFREAMIIRILKDLCHWEPPADIQDQLCLLEFQLQVVRDLQSRPELSDFVANLEEISRQLEDTLDDSVTSPYPTWEVFKLRLLKVDDAVLAHCISYLD</sequence>
<name>A0A6A5ZHZ9_9PLEO</name>
<dbReference type="Proteomes" id="UP000799770">
    <property type="component" value="Unassembled WGS sequence"/>
</dbReference>
<organism evidence="3 4">
    <name type="scientific">Lophiotrema nucula</name>
    <dbReference type="NCBI Taxonomy" id="690887"/>
    <lineage>
        <taxon>Eukaryota</taxon>
        <taxon>Fungi</taxon>
        <taxon>Dikarya</taxon>
        <taxon>Ascomycota</taxon>
        <taxon>Pezizomycotina</taxon>
        <taxon>Dothideomycetes</taxon>
        <taxon>Pleosporomycetidae</taxon>
        <taxon>Pleosporales</taxon>
        <taxon>Lophiotremataceae</taxon>
        <taxon>Lophiotrema</taxon>
    </lineage>
</organism>
<dbReference type="PANTHER" id="PTHR35391">
    <property type="entry name" value="C2H2-TYPE DOMAIN-CONTAINING PROTEIN-RELATED"/>
    <property type="match status" value="1"/>
</dbReference>
<keyword evidence="4" id="KW-1185">Reference proteome</keyword>
<evidence type="ECO:0000313" key="4">
    <source>
        <dbReference type="Proteomes" id="UP000799770"/>
    </source>
</evidence>
<gene>
    <name evidence="3" type="ORF">BDV96DRAFT_642969</name>
</gene>
<dbReference type="InterPro" id="IPR058925">
    <property type="entry name" value="zf-C2H2_AcuF"/>
</dbReference>